<dbReference type="Proteomes" id="UP000000790">
    <property type="component" value="Chromosome"/>
</dbReference>
<dbReference type="Pfam" id="PF06161">
    <property type="entry name" value="DUF975"/>
    <property type="match status" value="1"/>
</dbReference>
<evidence type="ECO:0000256" key="1">
    <source>
        <dbReference type="SAM" id="Phobius"/>
    </source>
</evidence>
<keyword evidence="1" id="KW-0812">Transmembrane</keyword>
<dbReference type="AlphaFoldDB" id="A8YTM1"/>
<dbReference type="KEGG" id="lhe:lhv_2054"/>
<evidence type="ECO:0000313" key="2">
    <source>
        <dbReference type="EMBL" id="ABX27845.1"/>
    </source>
</evidence>
<dbReference type="InterPro" id="IPR010380">
    <property type="entry name" value="DUF975"/>
</dbReference>
<keyword evidence="1" id="KW-1133">Transmembrane helix</keyword>
<sequence>MAVTRKELKDNAKQALHENWGWAVIVFLINAIIVGVFTGCGYRFDEIYMNYGGYRFDEIYMNYDGNSFLMQWLSPLGSLLGWIGDFFALSLAISFLKLRDNQKEEKPYMAAFSVFTENRFVPECLNFILTSIFTFLWTILLIIPGIIKSYSYSMTAYIVKDMVASGKQVGATDGINASKELMKGHKMDLFIFDLSFIGWFLLGGLTAGIGLLWIVPYYQTAKANFYRHIAGDKFLK</sequence>
<name>A8YTM1_LACH4</name>
<accession>A8YTM1</accession>
<dbReference type="HOGENOM" id="CLU_045673_2_0_9"/>
<feature type="transmembrane region" description="Helical" evidence="1">
    <location>
        <begin position="20"/>
        <end position="44"/>
    </location>
</feature>
<keyword evidence="1" id="KW-0472">Membrane</keyword>
<dbReference type="eggNOG" id="COG5523">
    <property type="taxonomic scope" value="Bacteria"/>
</dbReference>
<dbReference type="PANTHER" id="PTHR40076:SF1">
    <property type="entry name" value="MEMBRANE PROTEIN"/>
    <property type="match status" value="1"/>
</dbReference>
<evidence type="ECO:0000313" key="3">
    <source>
        <dbReference type="Proteomes" id="UP000000790"/>
    </source>
</evidence>
<organism evidence="2 3">
    <name type="scientific">Lactobacillus helveticus (strain DPC 4571)</name>
    <dbReference type="NCBI Taxonomy" id="405566"/>
    <lineage>
        <taxon>Bacteria</taxon>
        <taxon>Bacillati</taxon>
        <taxon>Bacillota</taxon>
        <taxon>Bacilli</taxon>
        <taxon>Lactobacillales</taxon>
        <taxon>Lactobacillaceae</taxon>
        <taxon>Lactobacillus</taxon>
    </lineage>
</organism>
<feature type="transmembrane region" description="Helical" evidence="1">
    <location>
        <begin position="72"/>
        <end position="96"/>
    </location>
</feature>
<dbReference type="EMBL" id="CP000517">
    <property type="protein sequence ID" value="ABX27845.1"/>
    <property type="molecule type" value="Genomic_DNA"/>
</dbReference>
<dbReference type="PANTHER" id="PTHR40076">
    <property type="entry name" value="MEMBRANE PROTEIN-RELATED"/>
    <property type="match status" value="1"/>
</dbReference>
<gene>
    <name evidence="2" type="ordered locus">lhv_2054</name>
</gene>
<feature type="transmembrane region" description="Helical" evidence="1">
    <location>
        <begin position="127"/>
        <end position="147"/>
    </location>
</feature>
<feature type="transmembrane region" description="Helical" evidence="1">
    <location>
        <begin position="196"/>
        <end position="218"/>
    </location>
</feature>
<proteinExistence type="predicted"/>
<dbReference type="RefSeq" id="WP_012212384.1">
    <property type="nucleotide sequence ID" value="NC_010080.1"/>
</dbReference>
<reference evidence="2 3" key="1">
    <citation type="journal article" date="2008" name="J. Bacteriol.">
        <title>Genome sequence of Lactobacillus helveticus: an organism distinguished by selective gene loss and IS element expansion.</title>
        <authorList>
            <person name="Callanan M."/>
            <person name="Kaleta P."/>
            <person name="O'Callaghan J."/>
            <person name="O'Sullivan O."/>
            <person name="Jordan K."/>
            <person name="McAuliffe O."/>
            <person name="Sangrador-Vegas A."/>
            <person name="Slattery L."/>
            <person name="Fitzgerald G.F."/>
            <person name="Beresford T."/>
            <person name="Ross R.P."/>
        </authorList>
    </citation>
    <scope>NUCLEOTIDE SEQUENCE [LARGE SCALE GENOMIC DNA]</scope>
    <source>
        <strain evidence="2 3">DPC 4571</strain>
    </source>
</reference>
<protein>
    <submittedName>
        <fullName evidence="2">Membrane protein</fullName>
    </submittedName>
</protein>